<keyword evidence="3" id="KW-0963">Cytoplasm</keyword>
<protein>
    <recommendedName>
        <fullName evidence="2">3-hydroxyacyl-[acyl-carrier-protein] dehydratase</fullName>
        <ecNumber evidence="2">4.2.1.59</ecNumber>
    </recommendedName>
</protein>
<dbReference type="Proteomes" id="UP000779900">
    <property type="component" value="Unassembled WGS sequence"/>
</dbReference>
<dbReference type="AlphaFoldDB" id="A0A937XH06"/>
<dbReference type="EMBL" id="VGIR01000075">
    <property type="protein sequence ID" value="MBM3332314.1"/>
    <property type="molecule type" value="Genomic_DNA"/>
</dbReference>
<feature type="transmembrane region" description="Helical" evidence="9">
    <location>
        <begin position="53"/>
        <end position="72"/>
    </location>
</feature>
<dbReference type="GO" id="GO:0019171">
    <property type="term" value="F:(3R)-hydroxyacyl-[acyl-carrier-protein] dehydratase activity"/>
    <property type="evidence" value="ECO:0007669"/>
    <property type="project" value="UniProtKB-EC"/>
</dbReference>
<sequence>MLGIEQIKEMLPHREPFLFIDAVTKLESNLIEGYRDIKAEEFYFAGHFPGFPVMPGVLMVEAIAQIGIMLVCKVREERRGRKTLFAGIESVRFRRQVSPGDRLLFSADIVGGRSSVYKIHGTAKVGDELACEAIVIGALR</sequence>
<evidence type="ECO:0000313" key="11">
    <source>
        <dbReference type="Proteomes" id="UP000779900"/>
    </source>
</evidence>
<dbReference type="GO" id="GO:0009245">
    <property type="term" value="P:lipid A biosynthetic process"/>
    <property type="evidence" value="ECO:0007669"/>
    <property type="project" value="UniProtKB-KW"/>
</dbReference>
<comment type="subcellular location">
    <subcellularLocation>
        <location evidence="1">Cytoplasm</location>
    </subcellularLocation>
</comment>
<dbReference type="EC" id="4.2.1.59" evidence="2"/>
<keyword evidence="6" id="KW-0443">Lipid metabolism</keyword>
<dbReference type="GO" id="GO:0005737">
    <property type="term" value="C:cytoplasm"/>
    <property type="evidence" value="ECO:0007669"/>
    <property type="project" value="UniProtKB-SubCell"/>
</dbReference>
<comment type="function">
    <text evidence="8">Involved in unsaturated fatty acids biosynthesis. Catalyzes the dehydration of short chain beta-hydroxyacyl-ACPs and long chain saturated and unsaturated beta-hydroxyacyl-ACPs.</text>
</comment>
<evidence type="ECO:0000313" key="10">
    <source>
        <dbReference type="EMBL" id="MBM3332314.1"/>
    </source>
</evidence>
<keyword evidence="4" id="KW-0444">Lipid biosynthesis</keyword>
<evidence type="ECO:0000256" key="6">
    <source>
        <dbReference type="ARBA" id="ARBA00023098"/>
    </source>
</evidence>
<dbReference type="GO" id="GO:0016020">
    <property type="term" value="C:membrane"/>
    <property type="evidence" value="ECO:0007669"/>
    <property type="project" value="GOC"/>
</dbReference>
<keyword evidence="9" id="KW-0812">Transmembrane</keyword>
<reference evidence="10" key="1">
    <citation type="submission" date="2019-03" db="EMBL/GenBank/DDBJ databases">
        <title>Lake Tanganyika Metagenome-Assembled Genomes (MAGs).</title>
        <authorList>
            <person name="Tran P."/>
        </authorList>
    </citation>
    <scope>NUCLEOTIDE SEQUENCE</scope>
    <source>
        <strain evidence="10">K_DeepCast_150m_m2_040</strain>
    </source>
</reference>
<accession>A0A937XH06</accession>
<dbReference type="InterPro" id="IPR013114">
    <property type="entry name" value="FabA_FabZ"/>
</dbReference>
<dbReference type="InterPro" id="IPR029069">
    <property type="entry name" value="HotDog_dom_sf"/>
</dbReference>
<evidence type="ECO:0000256" key="5">
    <source>
        <dbReference type="ARBA" id="ARBA00022556"/>
    </source>
</evidence>
<proteinExistence type="predicted"/>
<organism evidence="10 11">
    <name type="scientific">candidate division WOR-3 bacterium</name>
    <dbReference type="NCBI Taxonomy" id="2052148"/>
    <lineage>
        <taxon>Bacteria</taxon>
        <taxon>Bacteria division WOR-3</taxon>
    </lineage>
</organism>
<keyword evidence="7 10" id="KW-0456">Lyase</keyword>
<keyword evidence="5" id="KW-0441">Lipid A biosynthesis</keyword>
<dbReference type="Pfam" id="PF07977">
    <property type="entry name" value="FabA"/>
    <property type="match status" value="1"/>
</dbReference>
<name>A0A937XH06_UNCW3</name>
<dbReference type="NCBIfam" id="NF000582">
    <property type="entry name" value="PRK00006.1"/>
    <property type="match status" value="1"/>
</dbReference>
<evidence type="ECO:0000256" key="9">
    <source>
        <dbReference type="SAM" id="Phobius"/>
    </source>
</evidence>
<keyword evidence="9" id="KW-0472">Membrane</keyword>
<evidence type="ECO:0000256" key="4">
    <source>
        <dbReference type="ARBA" id="ARBA00022516"/>
    </source>
</evidence>
<evidence type="ECO:0000256" key="7">
    <source>
        <dbReference type="ARBA" id="ARBA00023239"/>
    </source>
</evidence>
<dbReference type="PANTHER" id="PTHR30272">
    <property type="entry name" value="3-HYDROXYACYL-[ACYL-CARRIER-PROTEIN] DEHYDRATASE"/>
    <property type="match status" value="1"/>
</dbReference>
<gene>
    <name evidence="10" type="primary">fabZ</name>
    <name evidence="10" type="ORF">FJY68_10800</name>
</gene>
<comment type="caution">
    <text evidence="10">The sequence shown here is derived from an EMBL/GenBank/DDBJ whole genome shotgun (WGS) entry which is preliminary data.</text>
</comment>
<evidence type="ECO:0000256" key="2">
    <source>
        <dbReference type="ARBA" id="ARBA00013167"/>
    </source>
</evidence>
<evidence type="ECO:0000256" key="1">
    <source>
        <dbReference type="ARBA" id="ARBA00004496"/>
    </source>
</evidence>
<dbReference type="Gene3D" id="3.10.129.10">
    <property type="entry name" value="Hotdog Thioesterase"/>
    <property type="match status" value="1"/>
</dbReference>
<evidence type="ECO:0000256" key="8">
    <source>
        <dbReference type="ARBA" id="ARBA00025049"/>
    </source>
</evidence>
<evidence type="ECO:0000256" key="3">
    <source>
        <dbReference type="ARBA" id="ARBA00022490"/>
    </source>
</evidence>
<dbReference type="FunFam" id="3.10.129.10:FF:000001">
    <property type="entry name" value="3-hydroxyacyl-[acyl-carrier-protein] dehydratase FabZ"/>
    <property type="match status" value="1"/>
</dbReference>
<dbReference type="CDD" id="cd01288">
    <property type="entry name" value="FabZ"/>
    <property type="match status" value="1"/>
</dbReference>
<dbReference type="PANTHER" id="PTHR30272:SF1">
    <property type="entry name" value="3-HYDROXYACYL-[ACYL-CARRIER-PROTEIN] DEHYDRATASE"/>
    <property type="match status" value="1"/>
</dbReference>
<dbReference type="SUPFAM" id="SSF54637">
    <property type="entry name" value="Thioesterase/thiol ester dehydrase-isomerase"/>
    <property type="match status" value="1"/>
</dbReference>
<keyword evidence="9" id="KW-1133">Transmembrane helix</keyword>